<dbReference type="PANTHER" id="PTHR37531">
    <property type="entry name" value="HEME EXPORTER PROTEIN D"/>
    <property type="match status" value="1"/>
</dbReference>
<feature type="transmembrane region" description="Helical" evidence="12">
    <location>
        <begin position="20"/>
        <end position="39"/>
    </location>
</feature>
<dbReference type="GO" id="GO:0015886">
    <property type="term" value="P:heme transport"/>
    <property type="evidence" value="ECO:0007669"/>
    <property type="project" value="InterPro"/>
</dbReference>
<keyword evidence="7 12" id="KW-0997">Cell inner membrane</keyword>
<keyword evidence="5 12" id="KW-0813">Transport</keyword>
<dbReference type="GO" id="GO:1903607">
    <property type="term" value="P:cytochrome c biosynthetic process"/>
    <property type="evidence" value="ECO:0007669"/>
    <property type="project" value="TreeGrafter"/>
</dbReference>
<evidence type="ECO:0000256" key="5">
    <source>
        <dbReference type="ARBA" id="ARBA00022448"/>
    </source>
</evidence>
<dbReference type="PANTHER" id="PTHR37531:SF1">
    <property type="entry name" value="HEME EXPORTER PROTEIN D"/>
    <property type="match status" value="1"/>
</dbReference>
<keyword evidence="6 12" id="KW-1003">Cell membrane</keyword>
<evidence type="ECO:0000256" key="6">
    <source>
        <dbReference type="ARBA" id="ARBA00022475"/>
    </source>
</evidence>
<evidence type="ECO:0000313" key="14">
    <source>
        <dbReference type="Proteomes" id="UP000623842"/>
    </source>
</evidence>
<name>A0A919BBJ4_9GAMM</name>
<dbReference type="InterPro" id="IPR052075">
    <property type="entry name" value="Heme_exporter_D"/>
</dbReference>
<comment type="subcellular location">
    <subcellularLocation>
        <location evidence="2 12">Cell inner membrane</location>
        <topology evidence="2 12">Single-pass membrane protein</topology>
    </subcellularLocation>
</comment>
<keyword evidence="14" id="KW-1185">Reference proteome</keyword>
<keyword evidence="10 12" id="KW-1133">Transmembrane helix</keyword>
<dbReference type="GO" id="GO:0005886">
    <property type="term" value="C:plasma membrane"/>
    <property type="evidence" value="ECO:0007669"/>
    <property type="project" value="UniProtKB-SubCell"/>
</dbReference>
<accession>A0A919BBJ4</accession>
<keyword evidence="9 12" id="KW-0201">Cytochrome c-type biogenesis</keyword>
<organism evidence="13 14">
    <name type="scientific">Thalassotalea marina</name>
    <dbReference type="NCBI Taxonomy" id="1673741"/>
    <lineage>
        <taxon>Bacteria</taxon>
        <taxon>Pseudomonadati</taxon>
        <taxon>Pseudomonadota</taxon>
        <taxon>Gammaproteobacteria</taxon>
        <taxon>Alteromonadales</taxon>
        <taxon>Colwelliaceae</taxon>
        <taxon>Thalassotalea</taxon>
    </lineage>
</organism>
<evidence type="ECO:0000256" key="1">
    <source>
        <dbReference type="ARBA" id="ARBA00002442"/>
    </source>
</evidence>
<evidence type="ECO:0000256" key="4">
    <source>
        <dbReference type="ARBA" id="ARBA00016461"/>
    </source>
</evidence>
<evidence type="ECO:0000256" key="9">
    <source>
        <dbReference type="ARBA" id="ARBA00022748"/>
    </source>
</evidence>
<reference evidence="13" key="1">
    <citation type="journal article" date="2014" name="Int. J. Syst. Evol. Microbiol.">
        <title>Complete genome sequence of Corynebacterium casei LMG S-19264T (=DSM 44701T), isolated from a smear-ripened cheese.</title>
        <authorList>
            <consortium name="US DOE Joint Genome Institute (JGI-PGF)"/>
            <person name="Walter F."/>
            <person name="Albersmeier A."/>
            <person name="Kalinowski J."/>
            <person name="Ruckert C."/>
        </authorList>
    </citation>
    <scope>NUCLEOTIDE SEQUENCE</scope>
    <source>
        <strain evidence="13">KCTC 42731</strain>
    </source>
</reference>
<evidence type="ECO:0000256" key="8">
    <source>
        <dbReference type="ARBA" id="ARBA00022692"/>
    </source>
</evidence>
<dbReference type="AlphaFoldDB" id="A0A919BBJ4"/>
<sequence>MQFNNFAEFIAMDGHGFFVWLSYGITILLFVLITIYSLVNHKSTIKQIHKRQQRELKLKQAAQRNEQE</sequence>
<keyword evidence="11 12" id="KW-0472">Membrane</keyword>
<dbReference type="InterPro" id="IPR007078">
    <property type="entry name" value="Haem_export_protD_CcmD"/>
</dbReference>
<proteinExistence type="inferred from homology"/>
<evidence type="ECO:0000256" key="11">
    <source>
        <dbReference type="ARBA" id="ARBA00023136"/>
    </source>
</evidence>
<evidence type="ECO:0000256" key="10">
    <source>
        <dbReference type="ARBA" id="ARBA00022989"/>
    </source>
</evidence>
<dbReference type="NCBIfam" id="TIGR03141">
    <property type="entry name" value="cytochro_ccmD"/>
    <property type="match status" value="1"/>
</dbReference>
<dbReference type="RefSeq" id="WP_189766725.1">
    <property type="nucleotide sequence ID" value="NZ_BNCK01000001.1"/>
</dbReference>
<protein>
    <recommendedName>
        <fullName evidence="4 12">Heme exporter protein D</fullName>
    </recommendedName>
</protein>
<keyword evidence="8 12" id="KW-0812">Transmembrane</keyword>
<dbReference type="Proteomes" id="UP000623842">
    <property type="component" value="Unassembled WGS sequence"/>
</dbReference>
<dbReference type="EMBL" id="BNCK01000001">
    <property type="protein sequence ID" value="GHF77482.1"/>
    <property type="molecule type" value="Genomic_DNA"/>
</dbReference>
<comment type="similarity">
    <text evidence="3 12">Belongs to the CcmD/CycX/HelD family.</text>
</comment>
<dbReference type="GO" id="GO:0017004">
    <property type="term" value="P:cytochrome complex assembly"/>
    <property type="evidence" value="ECO:0007669"/>
    <property type="project" value="UniProtKB-KW"/>
</dbReference>
<reference evidence="13" key="2">
    <citation type="submission" date="2020-09" db="EMBL/GenBank/DDBJ databases">
        <authorList>
            <person name="Sun Q."/>
            <person name="Kim S."/>
        </authorList>
    </citation>
    <scope>NUCLEOTIDE SEQUENCE</scope>
    <source>
        <strain evidence="13">KCTC 42731</strain>
    </source>
</reference>
<gene>
    <name evidence="13" type="ORF">GCM10017161_00580</name>
</gene>
<evidence type="ECO:0000256" key="3">
    <source>
        <dbReference type="ARBA" id="ARBA00008741"/>
    </source>
</evidence>
<comment type="function">
    <text evidence="1 12">Required for the export of heme to the periplasm for the biogenesis of c-type cytochromes.</text>
</comment>
<comment type="caution">
    <text evidence="13">The sequence shown here is derived from an EMBL/GenBank/DDBJ whole genome shotgun (WGS) entry which is preliminary data.</text>
</comment>
<dbReference type="Pfam" id="PF04995">
    <property type="entry name" value="CcmD"/>
    <property type="match status" value="1"/>
</dbReference>
<evidence type="ECO:0000256" key="2">
    <source>
        <dbReference type="ARBA" id="ARBA00004377"/>
    </source>
</evidence>
<evidence type="ECO:0000256" key="12">
    <source>
        <dbReference type="RuleBase" id="RU363101"/>
    </source>
</evidence>
<evidence type="ECO:0000313" key="13">
    <source>
        <dbReference type="EMBL" id="GHF77482.1"/>
    </source>
</evidence>
<evidence type="ECO:0000256" key="7">
    <source>
        <dbReference type="ARBA" id="ARBA00022519"/>
    </source>
</evidence>